<dbReference type="Pfam" id="PF16561">
    <property type="entry name" value="AMPK1_CBM"/>
    <property type="match status" value="1"/>
</dbReference>
<dbReference type="InterPro" id="IPR014756">
    <property type="entry name" value="Ig_E-set"/>
</dbReference>
<dbReference type="Gene3D" id="2.60.40.10">
    <property type="entry name" value="Immunoglobulins"/>
    <property type="match status" value="1"/>
</dbReference>
<feature type="region of interest" description="Disordered" evidence="2">
    <location>
        <begin position="229"/>
        <end position="249"/>
    </location>
</feature>
<protein>
    <submittedName>
        <fullName evidence="4">14433_t:CDS:1</fullName>
    </submittedName>
</protein>
<dbReference type="PANTHER" id="PTHR10343:SF84">
    <property type="entry name" value="5'-AMP-ACTIVATED PROTEIN KINASE SUBUNIT BETA-1"/>
    <property type="match status" value="1"/>
</dbReference>
<accession>A0A9N9FUF2</accession>
<comment type="caution">
    <text evidence="4">The sequence shown here is derived from an EMBL/GenBank/DDBJ whole genome shotgun (WGS) entry which is preliminary data.</text>
</comment>
<name>A0A9N9FUF2_9GLOM</name>
<evidence type="ECO:0000313" key="5">
    <source>
        <dbReference type="Proteomes" id="UP000789342"/>
    </source>
</evidence>
<dbReference type="InterPro" id="IPR050827">
    <property type="entry name" value="CRP1_MDG1_kinase"/>
</dbReference>
<evidence type="ECO:0000256" key="2">
    <source>
        <dbReference type="SAM" id="MobiDB-lite"/>
    </source>
</evidence>
<reference evidence="4" key="1">
    <citation type="submission" date="2021-06" db="EMBL/GenBank/DDBJ databases">
        <authorList>
            <person name="Kallberg Y."/>
            <person name="Tangrot J."/>
            <person name="Rosling A."/>
        </authorList>
    </citation>
    <scope>NUCLEOTIDE SEQUENCE</scope>
    <source>
        <strain evidence="4">CL551</strain>
    </source>
</reference>
<feature type="domain" description="AMP-activated protein kinase glycogen-binding" evidence="3">
    <location>
        <begin position="530"/>
        <end position="610"/>
    </location>
</feature>
<keyword evidence="5" id="KW-1185">Reference proteome</keyword>
<dbReference type="OrthoDB" id="5873279at2759"/>
<sequence>MENPAPTLNHLKNSLPDQHGPSPGTLFIRLSVALEIFTKRLEELFFNSDRQRQNQTSTKGFFDYPDFVIHARSACDMYNSLFKKEIGNCHDCLGVIDHWVVGVEDEWKKGLNEIKTESYLMPKFLLREPTRETRHVKWQQGLLDEKREEFTSEEHESIENKGKDVRLFEEMRKELKKGTEYKLSFAENAEFELGKPLVGDDDLNEDRRGGYVKEEIDEEIVKGVARPTVIDDRDPNSADSLFKGGSAKDAQADNVTLENRDTSSIDNMSAPFQDQSTRFAESDGLLNVAVPDRVGCEQELERIERISIYSEVPSLESGSGSIQSLEQPESLIEYGFRQITEIISNEQIFNEIVNETAEELLSNAALQMEEVDIQQDQEDPRYLSFFLDHEQSELLLSETNPENEGQQLGTVRTCPREINTEDENGMSSAEIREACAFECCEQKDSNVEHFSHSENMISEIVQSVNLTRDFDQETHSSSFETSNIERVHHGVNIHQKVNSNKLDDQFNGVQYPAQNILNTDSPQSQQLISHTFHWKYGGRGVHIAGSFDPPYKHWDPIPMNYNNDSDLHEIVLNLHQNWKYLFKYLVDGKWMIDPSIPIEQDKTGLGNNFVIKTLPVVEAEPRCTHVTPCPCYFMPRKLPRSLPGSSNGIDKPESYLIEENCAHQFRSHAHLVYNALQDELDSRRFLYEIDKVPHVSKSSTGDSKKCGQKKKKYEKKLLRHSQKITDGSLATRKANIKRFLKIIDHWKYVVSNLEDYL</sequence>
<dbReference type="InterPro" id="IPR032640">
    <property type="entry name" value="AMPK1_CBM"/>
</dbReference>
<comment type="similarity">
    <text evidence="1">Belongs to the 5'-AMP-activated protein kinase beta subunit family.</text>
</comment>
<evidence type="ECO:0000259" key="3">
    <source>
        <dbReference type="Pfam" id="PF16561"/>
    </source>
</evidence>
<evidence type="ECO:0000256" key="1">
    <source>
        <dbReference type="ARBA" id="ARBA00010926"/>
    </source>
</evidence>
<dbReference type="AlphaFoldDB" id="A0A9N9FUF2"/>
<proteinExistence type="inferred from homology"/>
<organism evidence="4 5">
    <name type="scientific">Acaulospora morrowiae</name>
    <dbReference type="NCBI Taxonomy" id="94023"/>
    <lineage>
        <taxon>Eukaryota</taxon>
        <taxon>Fungi</taxon>
        <taxon>Fungi incertae sedis</taxon>
        <taxon>Mucoromycota</taxon>
        <taxon>Glomeromycotina</taxon>
        <taxon>Glomeromycetes</taxon>
        <taxon>Diversisporales</taxon>
        <taxon>Acaulosporaceae</taxon>
        <taxon>Acaulospora</taxon>
    </lineage>
</organism>
<dbReference type="EMBL" id="CAJVPV010003718">
    <property type="protein sequence ID" value="CAG8558262.1"/>
    <property type="molecule type" value="Genomic_DNA"/>
</dbReference>
<evidence type="ECO:0000313" key="4">
    <source>
        <dbReference type="EMBL" id="CAG8558262.1"/>
    </source>
</evidence>
<dbReference type="SUPFAM" id="SSF81296">
    <property type="entry name" value="E set domains"/>
    <property type="match status" value="1"/>
</dbReference>
<dbReference type="Proteomes" id="UP000789342">
    <property type="component" value="Unassembled WGS sequence"/>
</dbReference>
<gene>
    <name evidence="4" type="ORF">AMORRO_LOCUS5896</name>
</gene>
<dbReference type="InterPro" id="IPR013783">
    <property type="entry name" value="Ig-like_fold"/>
</dbReference>
<dbReference type="PANTHER" id="PTHR10343">
    <property type="entry name" value="5'-AMP-ACTIVATED PROTEIN KINASE , BETA SUBUNIT"/>
    <property type="match status" value="1"/>
</dbReference>
<dbReference type="CDD" id="cd02859">
    <property type="entry name" value="E_set_AMPKbeta_like_N"/>
    <property type="match status" value="1"/>
</dbReference>